<evidence type="ECO:0000256" key="4">
    <source>
        <dbReference type="ARBA" id="ARBA00022989"/>
    </source>
</evidence>
<evidence type="ECO:0000256" key="1">
    <source>
        <dbReference type="ARBA" id="ARBA00004141"/>
    </source>
</evidence>
<comment type="caution">
    <text evidence="7">The sequence shown here is derived from an EMBL/GenBank/DDBJ whole genome shotgun (WGS) entry which is preliminary data.</text>
</comment>
<evidence type="ECO:0000313" key="8">
    <source>
        <dbReference type="Proteomes" id="UP000824151"/>
    </source>
</evidence>
<dbReference type="CDD" id="cd15904">
    <property type="entry name" value="TSPO_MBR"/>
    <property type="match status" value="1"/>
</dbReference>
<comment type="subcellular location">
    <subcellularLocation>
        <location evidence="1">Membrane</location>
        <topology evidence="1">Multi-pass membrane protein</topology>
    </subcellularLocation>
</comment>
<dbReference type="Pfam" id="PF03073">
    <property type="entry name" value="TspO_MBR"/>
    <property type="match status" value="1"/>
</dbReference>
<protein>
    <submittedName>
        <fullName evidence="7">Tryptophan-rich sensory protein</fullName>
    </submittedName>
</protein>
<keyword evidence="4 6" id="KW-1133">Transmembrane helix</keyword>
<dbReference type="InterPro" id="IPR004307">
    <property type="entry name" value="TspO_MBR"/>
</dbReference>
<evidence type="ECO:0000256" key="3">
    <source>
        <dbReference type="ARBA" id="ARBA00022692"/>
    </source>
</evidence>
<evidence type="ECO:0000313" key="7">
    <source>
        <dbReference type="EMBL" id="HIW99182.1"/>
    </source>
</evidence>
<dbReference type="PIRSF" id="PIRSF005859">
    <property type="entry name" value="PBR"/>
    <property type="match status" value="1"/>
</dbReference>
<gene>
    <name evidence="7" type="ORF">H9871_03470</name>
</gene>
<keyword evidence="3 6" id="KW-0812">Transmembrane</keyword>
<evidence type="ECO:0000256" key="5">
    <source>
        <dbReference type="ARBA" id="ARBA00023136"/>
    </source>
</evidence>
<dbReference type="PANTHER" id="PTHR10057:SF0">
    <property type="entry name" value="TRANSLOCATOR PROTEIN"/>
    <property type="match status" value="1"/>
</dbReference>
<proteinExistence type="inferred from homology"/>
<dbReference type="PANTHER" id="PTHR10057">
    <property type="entry name" value="PERIPHERAL-TYPE BENZODIAZEPINE RECEPTOR"/>
    <property type="match status" value="1"/>
</dbReference>
<sequence length="182" mass="19908">MNATRTTEPADADLRPARPSAPRQVLALALLIVIPLSVGFLGSIATSDQVDGWYASADTAPWTPPNEVFGPVWSTLYVVMGFAAWLVWRRVDASSRRAALIVFVMQLVLNSIWSPLFFGGYPIWGTAALWAAVIVILLLVGTLTETMRQFWRISALAGALLIPYLAWVVYATTLNVYIALAN</sequence>
<name>A0A9D1S399_9MICC</name>
<dbReference type="InterPro" id="IPR038330">
    <property type="entry name" value="TspO/MBR-related_sf"/>
</dbReference>
<reference evidence="7" key="1">
    <citation type="journal article" date="2021" name="PeerJ">
        <title>Extensive microbial diversity within the chicken gut microbiome revealed by metagenomics and culture.</title>
        <authorList>
            <person name="Gilroy R."/>
            <person name="Ravi A."/>
            <person name="Getino M."/>
            <person name="Pursley I."/>
            <person name="Horton D.L."/>
            <person name="Alikhan N.F."/>
            <person name="Baker D."/>
            <person name="Gharbi K."/>
            <person name="Hall N."/>
            <person name="Watson M."/>
            <person name="Adriaenssens E.M."/>
            <person name="Foster-Nyarko E."/>
            <person name="Jarju S."/>
            <person name="Secka A."/>
            <person name="Antonio M."/>
            <person name="Oren A."/>
            <person name="Chaudhuri R.R."/>
            <person name="La Ragione R."/>
            <person name="Hildebrand F."/>
            <person name="Pallen M.J."/>
        </authorList>
    </citation>
    <scope>NUCLEOTIDE SEQUENCE</scope>
    <source>
        <strain evidence="7">ChiHejej3B27-3195</strain>
    </source>
</reference>
<dbReference type="Proteomes" id="UP000824151">
    <property type="component" value="Unassembled WGS sequence"/>
</dbReference>
<reference evidence="7" key="2">
    <citation type="submission" date="2021-04" db="EMBL/GenBank/DDBJ databases">
        <authorList>
            <person name="Gilroy R."/>
        </authorList>
    </citation>
    <scope>NUCLEOTIDE SEQUENCE</scope>
    <source>
        <strain evidence="7">ChiHejej3B27-3195</strain>
    </source>
</reference>
<dbReference type="GO" id="GO:0016020">
    <property type="term" value="C:membrane"/>
    <property type="evidence" value="ECO:0007669"/>
    <property type="project" value="UniProtKB-SubCell"/>
</dbReference>
<dbReference type="AlphaFoldDB" id="A0A9D1S399"/>
<dbReference type="FunFam" id="1.20.1260.100:FF:000001">
    <property type="entry name" value="translocator protein 2"/>
    <property type="match status" value="1"/>
</dbReference>
<evidence type="ECO:0000256" key="2">
    <source>
        <dbReference type="ARBA" id="ARBA00007524"/>
    </source>
</evidence>
<organism evidence="7 8">
    <name type="scientific">Candidatus Nesterenkonia stercoripullorum</name>
    <dbReference type="NCBI Taxonomy" id="2838701"/>
    <lineage>
        <taxon>Bacteria</taxon>
        <taxon>Bacillati</taxon>
        <taxon>Actinomycetota</taxon>
        <taxon>Actinomycetes</taxon>
        <taxon>Micrococcales</taxon>
        <taxon>Micrococcaceae</taxon>
        <taxon>Nesterenkonia</taxon>
    </lineage>
</organism>
<keyword evidence="5 6" id="KW-0472">Membrane</keyword>
<evidence type="ECO:0000256" key="6">
    <source>
        <dbReference type="SAM" id="Phobius"/>
    </source>
</evidence>
<comment type="similarity">
    <text evidence="2">Belongs to the TspO/BZRP family.</text>
</comment>
<accession>A0A9D1S399</accession>
<dbReference type="Gene3D" id="1.20.1260.100">
    <property type="entry name" value="TspO/MBR protein"/>
    <property type="match status" value="1"/>
</dbReference>
<feature type="transmembrane region" description="Helical" evidence="6">
    <location>
        <begin position="25"/>
        <end position="45"/>
    </location>
</feature>
<dbReference type="GO" id="GO:0033013">
    <property type="term" value="P:tetrapyrrole metabolic process"/>
    <property type="evidence" value="ECO:0007669"/>
    <property type="project" value="UniProtKB-ARBA"/>
</dbReference>
<dbReference type="EMBL" id="DXGD01000125">
    <property type="protein sequence ID" value="HIW99182.1"/>
    <property type="molecule type" value="Genomic_DNA"/>
</dbReference>
<feature type="transmembrane region" description="Helical" evidence="6">
    <location>
        <begin position="124"/>
        <end position="143"/>
    </location>
</feature>
<feature type="transmembrane region" description="Helical" evidence="6">
    <location>
        <begin position="155"/>
        <end position="180"/>
    </location>
</feature>
<feature type="transmembrane region" description="Helical" evidence="6">
    <location>
        <begin position="100"/>
        <end position="118"/>
    </location>
</feature>
<feature type="transmembrane region" description="Helical" evidence="6">
    <location>
        <begin position="68"/>
        <end position="88"/>
    </location>
</feature>